<dbReference type="InterPro" id="IPR012319">
    <property type="entry name" value="FPG_cat"/>
</dbReference>
<dbReference type="Proteomes" id="UP000266915">
    <property type="component" value="Unassembled WGS sequence"/>
</dbReference>
<dbReference type="Gene3D" id="1.10.8.50">
    <property type="match status" value="1"/>
</dbReference>
<evidence type="ECO:0000256" key="2">
    <source>
        <dbReference type="ARBA" id="ARBA00012720"/>
    </source>
</evidence>
<evidence type="ECO:0000313" key="16">
    <source>
        <dbReference type="EMBL" id="ROR80864.1"/>
    </source>
</evidence>
<evidence type="ECO:0000259" key="14">
    <source>
        <dbReference type="PROSITE" id="PS51066"/>
    </source>
</evidence>
<keyword evidence="16" id="KW-0255">Endonuclease</keyword>
<dbReference type="PANTHER" id="PTHR42697:SF1">
    <property type="entry name" value="ENDONUCLEASE 8"/>
    <property type="match status" value="1"/>
</dbReference>
<dbReference type="AlphaFoldDB" id="A0A3N2C0M2"/>
<evidence type="ECO:0000256" key="13">
    <source>
        <dbReference type="PROSITE-ProRule" id="PRU00391"/>
    </source>
</evidence>
<dbReference type="RefSeq" id="WP_085510202.1">
    <property type="nucleotide sequence ID" value="NZ_FXAP01000001.1"/>
</dbReference>
<dbReference type="Pfam" id="PF06831">
    <property type="entry name" value="H2TH"/>
    <property type="match status" value="1"/>
</dbReference>
<comment type="similarity">
    <text evidence="1">Belongs to the FPG family.</text>
</comment>
<dbReference type="PROSITE" id="PS51068">
    <property type="entry name" value="FPG_CAT"/>
    <property type="match status" value="1"/>
</dbReference>
<dbReference type="GO" id="GO:0003684">
    <property type="term" value="F:damaged DNA binding"/>
    <property type="evidence" value="ECO:0007669"/>
    <property type="project" value="InterPro"/>
</dbReference>
<dbReference type="SMART" id="SM01232">
    <property type="entry name" value="H2TH"/>
    <property type="match status" value="1"/>
</dbReference>
<keyword evidence="10" id="KW-0456">Lyase</keyword>
<gene>
    <name evidence="16" type="ORF">EDD42_0911</name>
</gene>
<keyword evidence="17" id="KW-1185">Reference proteome</keyword>
<protein>
    <recommendedName>
        <fullName evidence="2">DNA-(apurinic or apyrimidinic site) lyase</fullName>
        <ecNumber evidence="2">4.2.99.18</ecNumber>
    </recommendedName>
</protein>
<dbReference type="Gene3D" id="3.20.190.10">
    <property type="entry name" value="MutM-like, N-terminal"/>
    <property type="match status" value="1"/>
</dbReference>
<dbReference type="GO" id="GO:0140078">
    <property type="term" value="F:class I DNA-(apurinic or apyrimidinic site) endonuclease activity"/>
    <property type="evidence" value="ECO:0007669"/>
    <property type="project" value="UniProtKB-EC"/>
</dbReference>
<evidence type="ECO:0000256" key="7">
    <source>
        <dbReference type="ARBA" id="ARBA00022833"/>
    </source>
</evidence>
<evidence type="ECO:0000259" key="15">
    <source>
        <dbReference type="PROSITE" id="PS51068"/>
    </source>
</evidence>
<dbReference type="SUPFAM" id="SSF81624">
    <property type="entry name" value="N-terminal domain of MutM-like DNA repair proteins"/>
    <property type="match status" value="1"/>
</dbReference>
<evidence type="ECO:0000256" key="5">
    <source>
        <dbReference type="ARBA" id="ARBA00022771"/>
    </source>
</evidence>
<evidence type="ECO:0000256" key="4">
    <source>
        <dbReference type="ARBA" id="ARBA00022763"/>
    </source>
</evidence>
<dbReference type="InterPro" id="IPR044090">
    <property type="entry name" value="Nei2_N"/>
</dbReference>
<dbReference type="PANTHER" id="PTHR42697">
    <property type="entry name" value="ENDONUCLEASE 8"/>
    <property type="match status" value="1"/>
</dbReference>
<dbReference type="InterPro" id="IPR035937">
    <property type="entry name" value="FPG_N"/>
</dbReference>
<keyword evidence="6" id="KW-0378">Hydrolase</keyword>
<evidence type="ECO:0000256" key="9">
    <source>
        <dbReference type="ARBA" id="ARBA00023204"/>
    </source>
</evidence>
<dbReference type="Pfam" id="PF01149">
    <property type="entry name" value="Fapy_DNA_glyco"/>
    <property type="match status" value="1"/>
</dbReference>
<organism evidence="16 17">
    <name type="scientific">Plantibacter flavus</name>
    <dbReference type="NCBI Taxonomy" id="150123"/>
    <lineage>
        <taxon>Bacteria</taxon>
        <taxon>Bacillati</taxon>
        <taxon>Actinomycetota</taxon>
        <taxon>Actinomycetes</taxon>
        <taxon>Micrococcales</taxon>
        <taxon>Microbacteriaceae</taxon>
        <taxon>Plantibacter</taxon>
    </lineage>
</organism>
<dbReference type="CDD" id="cd08971">
    <property type="entry name" value="AcNei2_N"/>
    <property type="match status" value="1"/>
</dbReference>
<keyword evidence="9" id="KW-0234">DNA repair</keyword>
<keyword evidence="8" id="KW-0238">DNA-binding</keyword>
<reference evidence="16 17" key="1">
    <citation type="submission" date="2018-11" db="EMBL/GenBank/DDBJ databases">
        <title>Sequencing the genomes of 1000 actinobacteria strains.</title>
        <authorList>
            <person name="Klenk H.-P."/>
        </authorList>
    </citation>
    <scope>NUCLEOTIDE SEQUENCE [LARGE SCALE GENOMIC DNA]</scope>
    <source>
        <strain evidence="16 17">DSM 14012</strain>
    </source>
</reference>
<evidence type="ECO:0000313" key="17">
    <source>
        <dbReference type="Proteomes" id="UP000266915"/>
    </source>
</evidence>
<dbReference type="GO" id="GO:0000703">
    <property type="term" value="F:oxidized pyrimidine nucleobase lesion DNA N-glycosylase activity"/>
    <property type="evidence" value="ECO:0007669"/>
    <property type="project" value="TreeGrafter"/>
</dbReference>
<evidence type="ECO:0000256" key="1">
    <source>
        <dbReference type="ARBA" id="ARBA00009409"/>
    </source>
</evidence>
<dbReference type="PROSITE" id="PS51066">
    <property type="entry name" value="ZF_FPG_2"/>
    <property type="match status" value="1"/>
</dbReference>
<feature type="domain" description="Formamidopyrimidine-DNA glycosylase catalytic" evidence="15">
    <location>
        <begin position="2"/>
        <end position="120"/>
    </location>
</feature>
<dbReference type="SMART" id="SM00898">
    <property type="entry name" value="Fapy_DNA_glyco"/>
    <property type="match status" value="1"/>
</dbReference>
<keyword evidence="5 13" id="KW-0863">Zinc-finger</keyword>
<dbReference type="SUPFAM" id="SSF57716">
    <property type="entry name" value="Glucocorticoid receptor-like (DNA-binding domain)"/>
    <property type="match status" value="1"/>
</dbReference>
<dbReference type="SUPFAM" id="SSF46946">
    <property type="entry name" value="S13-like H2TH domain"/>
    <property type="match status" value="1"/>
</dbReference>
<keyword evidence="4" id="KW-0227">DNA damage</keyword>
<keyword evidence="16" id="KW-0540">Nuclease</keyword>
<evidence type="ECO:0000256" key="6">
    <source>
        <dbReference type="ARBA" id="ARBA00022801"/>
    </source>
</evidence>
<sequence length="257" mass="29280">MPEGDTVFQAAHRLRQALAGEVVTGFDLRVPAFATVDLRGDVVHDVIPRGKHLLHHIGDHTLHTHLKMEGLWHVYQPGEHWRRPAWKARAIVSTQHWVTVGFELGLVEVFPSHEDEERFGWLGPDLLGPDWDEERAIHNLEADGREIHVALLDQRNLAGLGNEYVNELCFIRGVLPTRPTVEVDLPGAVRLGYRLINANRDRRNRVTTGDTRPGRKTWVYSRDGQRCLRCGTRIQRGKLGADPTALRDTYWCPHCQT</sequence>
<name>A0A3N2C0M2_9MICO</name>
<comment type="caution">
    <text evidence="16">The sequence shown here is derived from an EMBL/GenBank/DDBJ whole genome shotgun (WGS) entry which is preliminary data.</text>
</comment>
<evidence type="ECO:0000256" key="10">
    <source>
        <dbReference type="ARBA" id="ARBA00023239"/>
    </source>
</evidence>
<evidence type="ECO:0000256" key="8">
    <source>
        <dbReference type="ARBA" id="ARBA00023125"/>
    </source>
</evidence>
<keyword evidence="12" id="KW-0326">Glycosidase</keyword>
<dbReference type="EC" id="4.2.99.18" evidence="2"/>
<dbReference type="GO" id="GO:0006284">
    <property type="term" value="P:base-excision repair"/>
    <property type="evidence" value="ECO:0007669"/>
    <property type="project" value="InterPro"/>
</dbReference>
<keyword evidence="7" id="KW-0862">Zinc</keyword>
<dbReference type="InterPro" id="IPR010979">
    <property type="entry name" value="Ribosomal_uS13-like_H2TH"/>
</dbReference>
<evidence type="ECO:0000256" key="12">
    <source>
        <dbReference type="ARBA" id="ARBA00023295"/>
    </source>
</evidence>
<dbReference type="EMBL" id="RKHL01000001">
    <property type="protein sequence ID" value="ROR80864.1"/>
    <property type="molecule type" value="Genomic_DNA"/>
</dbReference>
<dbReference type="InterPro" id="IPR015886">
    <property type="entry name" value="H2TH_FPG"/>
</dbReference>
<evidence type="ECO:0000256" key="3">
    <source>
        <dbReference type="ARBA" id="ARBA00022723"/>
    </source>
</evidence>
<keyword evidence="11" id="KW-0511">Multifunctional enzyme</keyword>
<feature type="domain" description="FPG-type" evidence="14">
    <location>
        <begin position="218"/>
        <end position="257"/>
    </location>
</feature>
<accession>A0A3N2C0M2</accession>
<proteinExistence type="inferred from homology"/>
<keyword evidence="3" id="KW-0479">Metal-binding</keyword>
<dbReference type="InterPro" id="IPR000214">
    <property type="entry name" value="Znf_DNA_glyclase/AP_lyase"/>
</dbReference>
<evidence type="ECO:0000256" key="11">
    <source>
        <dbReference type="ARBA" id="ARBA00023268"/>
    </source>
</evidence>
<dbReference type="GO" id="GO:0008270">
    <property type="term" value="F:zinc ion binding"/>
    <property type="evidence" value="ECO:0007669"/>
    <property type="project" value="UniProtKB-KW"/>
</dbReference>